<dbReference type="EMBL" id="MFKF01000157">
    <property type="protein sequence ID" value="OGG52094.1"/>
    <property type="molecule type" value="Genomic_DNA"/>
</dbReference>
<protein>
    <recommendedName>
        <fullName evidence="3">ASPIC/UnbV domain-containing protein</fullName>
    </recommendedName>
</protein>
<dbReference type="InterPro" id="IPR028994">
    <property type="entry name" value="Integrin_alpha_N"/>
</dbReference>
<dbReference type="InterPro" id="IPR013517">
    <property type="entry name" value="FG-GAP"/>
</dbReference>
<proteinExistence type="predicted"/>
<dbReference type="AlphaFoldDB" id="A0A1F6CSH1"/>
<dbReference type="SUPFAM" id="SSF69318">
    <property type="entry name" value="Integrin alpha N-terminal domain"/>
    <property type="match status" value="1"/>
</dbReference>
<sequence length="589" mass="63978">MKRLLYACCVVLGMRSECRAEEGGAPLFRDVTEASGVTWTHRTGAQGGWHYLETMGSGCALFDYDNDGDLDLYLVNGAPLEDFRKRGQNALYRNDTVKAPASGIRFHEVSDQAGLWGQGYGMGCAAADCDNDGDCDLYVTGYDRTILYRNNGDGTFSDVTEPSGVRVAGWSAGATFLDYDLDGDLDLYVVRYLTYDPLQEPVWTREGVRTYCTPENFPGKPDLLFENRGDGTFVNASVRSGIVDSNGKGLGVVTLDYDDDGDPDIFVANDTTPNLLFRNDGGRFSEIGLQAGVATGLTGRFQAGMGIDAGDIDGDGDADLVVTNFSYEPYALYRNESKQVFSEASQEVGIYGPTTMPLGFGTHLFDFDNDGDLDLFFANGHISPNVHLYSPSETYAQRDQLFQNAGGVFREVTSRAGFAGPNVTRGSAVGDLDGDGDLDLVTVVADGQVRIYENVSGTQNHWLTVKVVGGMGTDTETQRHGDTETRRHRDTGMQRFSASSSPRVSASAFSNRDAIGARVSVTAGGRTQMREVRCQSSYLSTSDVRVHFGLGEAAVVDRIEVRWPGGRVDVLEKVSADRVLVVRERKGQD</sequence>
<dbReference type="Pfam" id="PF13517">
    <property type="entry name" value="FG-GAP_3"/>
    <property type="match status" value="2"/>
</dbReference>
<evidence type="ECO:0000313" key="4">
    <source>
        <dbReference type="EMBL" id="OGG52094.1"/>
    </source>
</evidence>
<name>A0A1F6CSH1_HANXR</name>
<evidence type="ECO:0000256" key="2">
    <source>
        <dbReference type="SAM" id="MobiDB-lite"/>
    </source>
</evidence>
<accession>A0A1F6CSH1</accession>
<dbReference type="PANTHER" id="PTHR16026:SF0">
    <property type="entry name" value="CARTILAGE ACIDIC PROTEIN 1"/>
    <property type="match status" value="1"/>
</dbReference>
<evidence type="ECO:0000259" key="3">
    <source>
        <dbReference type="Pfam" id="PF07593"/>
    </source>
</evidence>
<comment type="caution">
    <text evidence="4">The sequence shown here is derived from an EMBL/GenBank/DDBJ whole genome shotgun (WGS) entry which is preliminary data.</text>
</comment>
<evidence type="ECO:0000313" key="5">
    <source>
        <dbReference type="Proteomes" id="UP000178606"/>
    </source>
</evidence>
<evidence type="ECO:0000256" key="1">
    <source>
        <dbReference type="ARBA" id="ARBA00022729"/>
    </source>
</evidence>
<dbReference type="Pfam" id="PF07593">
    <property type="entry name" value="UnbV_ASPIC"/>
    <property type="match status" value="1"/>
</dbReference>
<feature type="compositionally biased region" description="Basic and acidic residues" evidence="2">
    <location>
        <begin position="476"/>
        <end position="492"/>
    </location>
</feature>
<feature type="region of interest" description="Disordered" evidence="2">
    <location>
        <begin position="472"/>
        <end position="503"/>
    </location>
</feature>
<keyword evidence="1" id="KW-0732">Signal</keyword>
<feature type="domain" description="ASPIC/UnbV" evidence="3">
    <location>
        <begin position="514"/>
        <end position="580"/>
    </location>
</feature>
<dbReference type="Gene3D" id="2.130.10.130">
    <property type="entry name" value="Integrin alpha, N-terminal"/>
    <property type="match status" value="2"/>
</dbReference>
<dbReference type="Proteomes" id="UP000178606">
    <property type="component" value="Unassembled WGS sequence"/>
</dbReference>
<dbReference type="PANTHER" id="PTHR16026">
    <property type="entry name" value="CARTILAGE ACIDIC PROTEIN 1"/>
    <property type="match status" value="1"/>
</dbReference>
<dbReference type="InterPro" id="IPR011519">
    <property type="entry name" value="UnbV_ASPIC"/>
</dbReference>
<gene>
    <name evidence="4" type="ORF">A3F84_19785</name>
</gene>
<reference evidence="4 5" key="1">
    <citation type="journal article" date="2016" name="Nat. Commun.">
        <title>Thousands of microbial genomes shed light on interconnected biogeochemical processes in an aquifer system.</title>
        <authorList>
            <person name="Anantharaman K."/>
            <person name="Brown C.T."/>
            <person name="Hug L.A."/>
            <person name="Sharon I."/>
            <person name="Castelle C.J."/>
            <person name="Probst A.J."/>
            <person name="Thomas B.C."/>
            <person name="Singh A."/>
            <person name="Wilkins M.J."/>
            <person name="Karaoz U."/>
            <person name="Brodie E.L."/>
            <person name="Williams K.H."/>
            <person name="Hubbard S.S."/>
            <person name="Banfield J.F."/>
        </authorList>
    </citation>
    <scope>NUCLEOTIDE SEQUENCE [LARGE SCALE GENOMIC DNA]</scope>
    <source>
        <strain evidence="5">RIFCSPLOWO2_12_FULL_64_10</strain>
    </source>
</reference>
<dbReference type="InterPro" id="IPR027039">
    <property type="entry name" value="Crtac1"/>
</dbReference>
<organism evidence="4 5">
    <name type="scientific">Handelsmanbacteria sp. (strain RIFCSPLOWO2_12_FULL_64_10)</name>
    <dbReference type="NCBI Taxonomy" id="1817868"/>
    <lineage>
        <taxon>Bacteria</taxon>
        <taxon>Candidatus Handelsmaniibacteriota</taxon>
    </lineage>
</organism>